<protein>
    <submittedName>
        <fullName evidence="1">Uncharacterized protein</fullName>
    </submittedName>
</protein>
<accession>A0AAD4BHS7</accession>
<organism evidence="1 2">
    <name type="scientific">Boletus edulis BED1</name>
    <dbReference type="NCBI Taxonomy" id="1328754"/>
    <lineage>
        <taxon>Eukaryota</taxon>
        <taxon>Fungi</taxon>
        <taxon>Dikarya</taxon>
        <taxon>Basidiomycota</taxon>
        <taxon>Agaricomycotina</taxon>
        <taxon>Agaricomycetes</taxon>
        <taxon>Agaricomycetidae</taxon>
        <taxon>Boletales</taxon>
        <taxon>Boletineae</taxon>
        <taxon>Boletaceae</taxon>
        <taxon>Boletoideae</taxon>
        <taxon>Boletus</taxon>
    </lineage>
</organism>
<reference evidence="1" key="1">
    <citation type="submission" date="2019-10" db="EMBL/GenBank/DDBJ databases">
        <authorList>
            <consortium name="DOE Joint Genome Institute"/>
            <person name="Kuo A."/>
            <person name="Miyauchi S."/>
            <person name="Kiss E."/>
            <person name="Drula E."/>
            <person name="Kohler A."/>
            <person name="Sanchez-Garcia M."/>
            <person name="Andreopoulos B."/>
            <person name="Barry K.W."/>
            <person name="Bonito G."/>
            <person name="Buee M."/>
            <person name="Carver A."/>
            <person name="Chen C."/>
            <person name="Cichocki N."/>
            <person name="Clum A."/>
            <person name="Culley D."/>
            <person name="Crous P.W."/>
            <person name="Fauchery L."/>
            <person name="Girlanda M."/>
            <person name="Hayes R."/>
            <person name="Keri Z."/>
            <person name="LaButti K."/>
            <person name="Lipzen A."/>
            <person name="Lombard V."/>
            <person name="Magnuson J."/>
            <person name="Maillard F."/>
            <person name="Morin E."/>
            <person name="Murat C."/>
            <person name="Nolan M."/>
            <person name="Ohm R."/>
            <person name="Pangilinan J."/>
            <person name="Pereira M."/>
            <person name="Perotto S."/>
            <person name="Peter M."/>
            <person name="Riley R."/>
            <person name="Sitrit Y."/>
            <person name="Stielow B."/>
            <person name="Szollosi G."/>
            <person name="Zifcakova L."/>
            <person name="Stursova M."/>
            <person name="Spatafora J.W."/>
            <person name="Tedersoo L."/>
            <person name="Vaario L.-M."/>
            <person name="Yamada A."/>
            <person name="Yan M."/>
            <person name="Wang P."/>
            <person name="Xu J."/>
            <person name="Bruns T."/>
            <person name="Baldrian P."/>
            <person name="Vilgalys R."/>
            <person name="Henrissat B."/>
            <person name="Grigoriev I.V."/>
            <person name="Hibbett D."/>
            <person name="Nagy L.G."/>
            <person name="Martin F.M."/>
        </authorList>
    </citation>
    <scope>NUCLEOTIDE SEQUENCE</scope>
    <source>
        <strain evidence="1">BED1</strain>
    </source>
</reference>
<name>A0AAD4BHS7_BOLED</name>
<dbReference type="Pfam" id="PF18759">
    <property type="entry name" value="Plavaka"/>
    <property type="match status" value="1"/>
</dbReference>
<sequence length="192" mass="21859">MHIFHHCLDEVVAPLKHAALHGTELTDAMGGICLCYIPLVSYIADLPEQQLIAGMAMSTSPVTLAERSEFGRVEAAESQMGKQMLMQLFELCQRVDLWDLDAFQKAAKLLKLLGIHKLFWRNWKFAELLLFLTGEIVHMLHMFFFDHVLAWCKELVGAHTQYPFQASASAYCHPSLLFQCFPHKSDNQPRSP</sequence>
<evidence type="ECO:0000313" key="1">
    <source>
        <dbReference type="EMBL" id="KAF8430927.1"/>
    </source>
</evidence>
<dbReference type="AlphaFoldDB" id="A0AAD4BHS7"/>
<dbReference type="Proteomes" id="UP001194468">
    <property type="component" value="Unassembled WGS sequence"/>
</dbReference>
<reference evidence="1" key="2">
    <citation type="journal article" date="2020" name="Nat. Commun.">
        <title>Large-scale genome sequencing of mycorrhizal fungi provides insights into the early evolution of symbiotic traits.</title>
        <authorList>
            <person name="Miyauchi S."/>
            <person name="Kiss E."/>
            <person name="Kuo A."/>
            <person name="Drula E."/>
            <person name="Kohler A."/>
            <person name="Sanchez-Garcia M."/>
            <person name="Morin E."/>
            <person name="Andreopoulos B."/>
            <person name="Barry K.W."/>
            <person name="Bonito G."/>
            <person name="Buee M."/>
            <person name="Carver A."/>
            <person name="Chen C."/>
            <person name="Cichocki N."/>
            <person name="Clum A."/>
            <person name="Culley D."/>
            <person name="Crous P.W."/>
            <person name="Fauchery L."/>
            <person name="Girlanda M."/>
            <person name="Hayes R.D."/>
            <person name="Keri Z."/>
            <person name="LaButti K."/>
            <person name="Lipzen A."/>
            <person name="Lombard V."/>
            <person name="Magnuson J."/>
            <person name="Maillard F."/>
            <person name="Murat C."/>
            <person name="Nolan M."/>
            <person name="Ohm R.A."/>
            <person name="Pangilinan J."/>
            <person name="Pereira M.F."/>
            <person name="Perotto S."/>
            <person name="Peter M."/>
            <person name="Pfister S."/>
            <person name="Riley R."/>
            <person name="Sitrit Y."/>
            <person name="Stielow J.B."/>
            <person name="Szollosi G."/>
            <person name="Zifcakova L."/>
            <person name="Stursova M."/>
            <person name="Spatafora J.W."/>
            <person name="Tedersoo L."/>
            <person name="Vaario L.M."/>
            <person name="Yamada A."/>
            <person name="Yan M."/>
            <person name="Wang P."/>
            <person name="Xu J."/>
            <person name="Bruns T."/>
            <person name="Baldrian P."/>
            <person name="Vilgalys R."/>
            <person name="Dunand C."/>
            <person name="Henrissat B."/>
            <person name="Grigoriev I.V."/>
            <person name="Hibbett D."/>
            <person name="Nagy L.G."/>
            <person name="Martin F.M."/>
        </authorList>
    </citation>
    <scope>NUCLEOTIDE SEQUENCE</scope>
    <source>
        <strain evidence="1">BED1</strain>
    </source>
</reference>
<dbReference type="EMBL" id="WHUW01000055">
    <property type="protein sequence ID" value="KAF8430927.1"/>
    <property type="molecule type" value="Genomic_DNA"/>
</dbReference>
<comment type="caution">
    <text evidence="1">The sequence shown here is derived from an EMBL/GenBank/DDBJ whole genome shotgun (WGS) entry which is preliminary data.</text>
</comment>
<keyword evidence="2" id="KW-1185">Reference proteome</keyword>
<evidence type="ECO:0000313" key="2">
    <source>
        <dbReference type="Proteomes" id="UP001194468"/>
    </source>
</evidence>
<gene>
    <name evidence="1" type="ORF">L210DRAFT_3651465</name>
</gene>
<proteinExistence type="predicted"/>
<dbReference type="InterPro" id="IPR041078">
    <property type="entry name" value="Plavaka"/>
</dbReference>